<organism evidence="1 2">
    <name type="scientific">Nitratidesulfovibrio oxamicus</name>
    <dbReference type="NCBI Taxonomy" id="32016"/>
    <lineage>
        <taxon>Bacteria</taxon>
        <taxon>Pseudomonadati</taxon>
        <taxon>Thermodesulfobacteriota</taxon>
        <taxon>Desulfovibrionia</taxon>
        <taxon>Desulfovibrionales</taxon>
        <taxon>Desulfovibrionaceae</taxon>
        <taxon>Nitratidesulfovibrio</taxon>
    </lineage>
</organism>
<sequence length="138" mass="15221">MSEKRKSCASICLKTKASTPHKWELFPAELWTDGQPHLFRVRAGGCWMEGYHSAADIGEGVARLIGQGDAPDPPPQLPRGTRVRVPNGRIRFGRMMHDLTHVITDAPLRDPAGRWWVGVQHPGGGIRLVPVEDATPTE</sequence>
<evidence type="ECO:0000313" key="1">
    <source>
        <dbReference type="EMBL" id="MBG3877564.1"/>
    </source>
</evidence>
<gene>
    <name evidence="1" type="ORF">FVW20_11195</name>
</gene>
<dbReference type="RefSeq" id="WP_196609645.1">
    <property type="nucleotide sequence ID" value="NZ_VRYY01000322.1"/>
</dbReference>
<name>A0ABS0J599_9BACT</name>
<proteinExistence type="predicted"/>
<keyword evidence="2" id="KW-1185">Reference proteome</keyword>
<dbReference type="Proteomes" id="UP001194469">
    <property type="component" value="Unassembled WGS sequence"/>
</dbReference>
<accession>A0ABS0J599</accession>
<dbReference type="EMBL" id="VRYY01000322">
    <property type="protein sequence ID" value="MBG3877564.1"/>
    <property type="molecule type" value="Genomic_DNA"/>
</dbReference>
<reference evidence="1 2" key="1">
    <citation type="submission" date="2019-08" db="EMBL/GenBank/DDBJ databases">
        <authorList>
            <person name="Luo N."/>
        </authorList>
    </citation>
    <scope>NUCLEOTIDE SEQUENCE [LARGE SCALE GENOMIC DNA]</scope>
    <source>
        <strain evidence="1 2">NCIMB 9442</strain>
    </source>
</reference>
<protein>
    <submittedName>
        <fullName evidence="1">Uncharacterized protein</fullName>
    </submittedName>
</protein>
<evidence type="ECO:0000313" key="2">
    <source>
        <dbReference type="Proteomes" id="UP001194469"/>
    </source>
</evidence>
<comment type="caution">
    <text evidence="1">The sequence shown here is derived from an EMBL/GenBank/DDBJ whole genome shotgun (WGS) entry which is preliminary data.</text>
</comment>